<sequence>MFPSGRGKTRRMDEWVPGPRSWRPAGGRLRLPGDARLVLDEAAAQAVRPLEPELRAATGLPLPRVCAGPADSRDPALRVPAGDIVVRHDPALDLPAGGYTLAIGERAGVQVAGVDPAGAFYGLQSVLKLCRAAAGQGLPRGAGRDWPGVPVRGAMLDLGRRYWSPAYLRRFIRRLAWLGGNRLQLHLTDWNAFRVRLADPRFAGLAAQLPADRSYPAGVLRELIAYGRELHVAVVPEIDLPAHATAITRHHPGLRFTGPGAEAANDGVAFTKRPTDGWTIDITRPENRAWVRELLAAFATELDAPTVHIGGDEWQEDAELARCADLVAYAQSLNPAYRPTDALVCFVNELVALLRDRGREVELWSWWEVAGGGECRAWIDRDARITAWPREADGIKFFTDHGYRVVASPMATHYVTPPAPGGGPGRVPDVRWLYERWEPARDSGVEGYQLGVWADHAMGESDAYFDGHLRRPLAVVLDRLWGGPRRAGVEEFLDAIEALPEPAPGAAPDRGQPGADRRPVDPSGPGGVGPSSAGAAGPPAEDRG</sequence>
<evidence type="ECO:0000256" key="1">
    <source>
        <dbReference type="ARBA" id="ARBA00001231"/>
    </source>
</evidence>
<evidence type="ECO:0000256" key="4">
    <source>
        <dbReference type="ARBA" id="ARBA00022801"/>
    </source>
</evidence>
<dbReference type="InterPro" id="IPR015882">
    <property type="entry name" value="HEX_bac_N"/>
</dbReference>
<dbReference type="Pfam" id="PF00728">
    <property type="entry name" value="Glyco_hydro_20"/>
    <property type="match status" value="1"/>
</dbReference>
<keyword evidence="4" id="KW-0378">Hydrolase</keyword>
<dbReference type="PANTHER" id="PTHR22600:SF57">
    <property type="entry name" value="BETA-N-ACETYLHEXOSAMINIDASE"/>
    <property type="match status" value="1"/>
</dbReference>
<feature type="domain" description="Beta-hexosaminidase bacterial type N-terminal" evidence="8">
    <location>
        <begin position="16"/>
        <end position="146"/>
    </location>
</feature>
<dbReference type="PRINTS" id="PR00738">
    <property type="entry name" value="GLHYDRLASE20"/>
</dbReference>
<name>A0ABP9S2G3_9ACTN</name>
<keyword evidence="5" id="KW-0326">Glycosidase</keyword>
<dbReference type="EC" id="3.2.1.52" evidence="3"/>
<comment type="caution">
    <text evidence="9">The sequence shown here is derived from an EMBL/GenBank/DDBJ whole genome shotgun (WGS) entry which is preliminary data.</text>
</comment>
<dbReference type="InterPro" id="IPR015883">
    <property type="entry name" value="Glyco_hydro_20_cat"/>
</dbReference>
<organism evidence="9 10">
    <name type="scientific">Rugosimonospora acidiphila</name>
    <dbReference type="NCBI Taxonomy" id="556531"/>
    <lineage>
        <taxon>Bacteria</taxon>
        <taxon>Bacillati</taxon>
        <taxon>Actinomycetota</taxon>
        <taxon>Actinomycetes</taxon>
        <taxon>Micromonosporales</taxon>
        <taxon>Micromonosporaceae</taxon>
        <taxon>Rugosimonospora</taxon>
    </lineage>
</organism>
<comment type="similarity">
    <text evidence="2">Belongs to the glycosyl hydrolase 20 family.</text>
</comment>
<feature type="region of interest" description="Disordered" evidence="6">
    <location>
        <begin position="1"/>
        <end position="23"/>
    </location>
</feature>
<evidence type="ECO:0000256" key="6">
    <source>
        <dbReference type="SAM" id="MobiDB-lite"/>
    </source>
</evidence>
<feature type="compositionally biased region" description="Low complexity" evidence="6">
    <location>
        <begin position="530"/>
        <end position="544"/>
    </location>
</feature>
<proteinExistence type="inferred from homology"/>
<keyword evidence="10" id="KW-1185">Reference proteome</keyword>
<evidence type="ECO:0000256" key="5">
    <source>
        <dbReference type="ARBA" id="ARBA00023295"/>
    </source>
</evidence>
<dbReference type="InterPro" id="IPR025705">
    <property type="entry name" value="Beta_hexosaminidase_sua/sub"/>
</dbReference>
<dbReference type="EMBL" id="BAABJQ010000014">
    <property type="protein sequence ID" value="GAA5190573.1"/>
    <property type="molecule type" value="Genomic_DNA"/>
</dbReference>
<dbReference type="Gene3D" id="3.30.379.10">
    <property type="entry name" value="Chitobiase/beta-hexosaminidase domain 2-like"/>
    <property type="match status" value="1"/>
</dbReference>
<dbReference type="Proteomes" id="UP001501570">
    <property type="component" value="Unassembled WGS sequence"/>
</dbReference>
<dbReference type="InterPro" id="IPR017853">
    <property type="entry name" value="GH"/>
</dbReference>
<feature type="domain" description="Glycoside hydrolase family 20 catalytic" evidence="7">
    <location>
        <begin position="152"/>
        <end position="415"/>
    </location>
</feature>
<dbReference type="SUPFAM" id="SSF55545">
    <property type="entry name" value="beta-N-acetylhexosaminidase-like domain"/>
    <property type="match status" value="1"/>
</dbReference>
<protein>
    <recommendedName>
        <fullName evidence="3">beta-N-acetylhexosaminidase</fullName>
        <ecNumber evidence="3">3.2.1.52</ecNumber>
    </recommendedName>
</protein>
<evidence type="ECO:0000313" key="9">
    <source>
        <dbReference type="EMBL" id="GAA5190573.1"/>
    </source>
</evidence>
<feature type="region of interest" description="Disordered" evidence="6">
    <location>
        <begin position="500"/>
        <end position="544"/>
    </location>
</feature>
<dbReference type="PANTHER" id="PTHR22600">
    <property type="entry name" value="BETA-HEXOSAMINIDASE"/>
    <property type="match status" value="1"/>
</dbReference>
<dbReference type="InterPro" id="IPR029018">
    <property type="entry name" value="Hex-like_dom2"/>
</dbReference>
<evidence type="ECO:0000259" key="7">
    <source>
        <dbReference type="Pfam" id="PF00728"/>
    </source>
</evidence>
<dbReference type="SUPFAM" id="SSF51445">
    <property type="entry name" value="(Trans)glycosidases"/>
    <property type="match status" value="1"/>
</dbReference>
<accession>A0ABP9S2G3</accession>
<gene>
    <name evidence="9" type="ORF">GCM10023322_46040</name>
</gene>
<evidence type="ECO:0000256" key="2">
    <source>
        <dbReference type="ARBA" id="ARBA00006285"/>
    </source>
</evidence>
<reference evidence="10" key="1">
    <citation type="journal article" date="2019" name="Int. J. Syst. Evol. Microbiol.">
        <title>The Global Catalogue of Microorganisms (GCM) 10K type strain sequencing project: providing services to taxonomists for standard genome sequencing and annotation.</title>
        <authorList>
            <consortium name="The Broad Institute Genomics Platform"/>
            <consortium name="The Broad Institute Genome Sequencing Center for Infectious Disease"/>
            <person name="Wu L."/>
            <person name="Ma J."/>
        </authorList>
    </citation>
    <scope>NUCLEOTIDE SEQUENCE [LARGE SCALE GENOMIC DNA]</scope>
    <source>
        <strain evidence="10">JCM 18304</strain>
    </source>
</reference>
<dbReference type="Gene3D" id="3.20.20.80">
    <property type="entry name" value="Glycosidases"/>
    <property type="match status" value="1"/>
</dbReference>
<evidence type="ECO:0000259" key="8">
    <source>
        <dbReference type="Pfam" id="PF02838"/>
    </source>
</evidence>
<dbReference type="Pfam" id="PF02838">
    <property type="entry name" value="Glyco_hydro_20b"/>
    <property type="match status" value="1"/>
</dbReference>
<evidence type="ECO:0000313" key="10">
    <source>
        <dbReference type="Proteomes" id="UP001501570"/>
    </source>
</evidence>
<evidence type="ECO:0000256" key="3">
    <source>
        <dbReference type="ARBA" id="ARBA00012663"/>
    </source>
</evidence>
<comment type="catalytic activity">
    <reaction evidence="1">
        <text>Hydrolysis of terminal non-reducing N-acetyl-D-hexosamine residues in N-acetyl-beta-D-hexosaminides.</text>
        <dbReference type="EC" id="3.2.1.52"/>
    </reaction>
</comment>